<accession>A0A2B4RFT2</accession>
<name>A0A2B4RFT2_STYPI</name>
<proteinExistence type="predicted"/>
<dbReference type="Proteomes" id="UP000225706">
    <property type="component" value="Unassembled WGS sequence"/>
</dbReference>
<gene>
    <name evidence="2" type="ORF">AWC38_SpisGene20583</name>
</gene>
<reference evidence="3" key="1">
    <citation type="journal article" date="2017" name="bioRxiv">
        <title>Comparative analysis of the genomes of Stylophora pistillata and Acropora digitifera provides evidence for extensive differences between species of corals.</title>
        <authorList>
            <person name="Voolstra C.R."/>
            <person name="Li Y."/>
            <person name="Liew Y.J."/>
            <person name="Baumgarten S."/>
            <person name="Zoccola D."/>
            <person name="Flot J.-F."/>
            <person name="Tambutte S."/>
            <person name="Allemand D."/>
            <person name="Aranda M."/>
        </authorList>
    </citation>
    <scope>NUCLEOTIDE SEQUENCE [LARGE SCALE GENOMIC DNA]</scope>
</reference>
<protein>
    <submittedName>
        <fullName evidence="2">Uncharacterized protein</fullName>
    </submittedName>
</protein>
<evidence type="ECO:0000313" key="2">
    <source>
        <dbReference type="EMBL" id="PFX15207.1"/>
    </source>
</evidence>
<dbReference type="EMBL" id="LSMT01000673">
    <property type="protein sequence ID" value="PFX15207.1"/>
    <property type="molecule type" value="Genomic_DNA"/>
</dbReference>
<dbReference type="OrthoDB" id="5953554at2759"/>
<comment type="caution">
    <text evidence="2">The sequence shown here is derived from an EMBL/GenBank/DDBJ whole genome shotgun (WGS) entry which is preliminary data.</text>
</comment>
<keyword evidence="3" id="KW-1185">Reference proteome</keyword>
<sequence length="213" mass="24121">MRVVYIRFIEPAQSYSATSGHEAADPVPGIKRKQQTQFKSEPSPKKKESCVSEMVAKSLSVVEMLNLGKVIHDRSTDIIQLYTFDVNQISWSRNPQEVEFAIEREPFGIGGFPRVFKASSTTPGFHNCKWVVKKYLQAVVDNIEAVKQTVEQHTKKVVQMQMLAKNIAAKLQNELAKEDALVLYGETLNMLGLRLYETIMNKLSFTVSKSEYS</sequence>
<evidence type="ECO:0000313" key="3">
    <source>
        <dbReference type="Proteomes" id="UP000225706"/>
    </source>
</evidence>
<dbReference type="AlphaFoldDB" id="A0A2B4RFT2"/>
<organism evidence="2 3">
    <name type="scientific">Stylophora pistillata</name>
    <name type="common">Smooth cauliflower coral</name>
    <dbReference type="NCBI Taxonomy" id="50429"/>
    <lineage>
        <taxon>Eukaryota</taxon>
        <taxon>Metazoa</taxon>
        <taxon>Cnidaria</taxon>
        <taxon>Anthozoa</taxon>
        <taxon>Hexacorallia</taxon>
        <taxon>Scleractinia</taxon>
        <taxon>Astrocoeniina</taxon>
        <taxon>Pocilloporidae</taxon>
        <taxon>Stylophora</taxon>
    </lineage>
</organism>
<evidence type="ECO:0000256" key="1">
    <source>
        <dbReference type="SAM" id="MobiDB-lite"/>
    </source>
</evidence>
<feature type="region of interest" description="Disordered" evidence="1">
    <location>
        <begin position="18"/>
        <end position="46"/>
    </location>
</feature>